<evidence type="ECO:0000313" key="1">
    <source>
        <dbReference type="EMBL" id="KAK8054135.1"/>
    </source>
</evidence>
<accession>A0ABR1U5G4</accession>
<protein>
    <submittedName>
        <fullName evidence="1">Uncharacterized protein</fullName>
    </submittedName>
</protein>
<gene>
    <name evidence="1" type="ORF">PG996_013436</name>
</gene>
<reference evidence="1 2" key="1">
    <citation type="submission" date="2023-01" db="EMBL/GenBank/DDBJ databases">
        <title>Analysis of 21 Apiospora genomes using comparative genomics revels a genus with tremendous synthesis potential of carbohydrate active enzymes and secondary metabolites.</title>
        <authorList>
            <person name="Sorensen T."/>
        </authorList>
    </citation>
    <scope>NUCLEOTIDE SEQUENCE [LARGE SCALE GENOMIC DNA]</scope>
    <source>
        <strain evidence="1 2">CBS 83171</strain>
    </source>
</reference>
<proteinExistence type="predicted"/>
<organism evidence="1 2">
    <name type="scientific">Apiospora saccharicola</name>
    <dbReference type="NCBI Taxonomy" id="335842"/>
    <lineage>
        <taxon>Eukaryota</taxon>
        <taxon>Fungi</taxon>
        <taxon>Dikarya</taxon>
        <taxon>Ascomycota</taxon>
        <taxon>Pezizomycotina</taxon>
        <taxon>Sordariomycetes</taxon>
        <taxon>Xylariomycetidae</taxon>
        <taxon>Amphisphaeriales</taxon>
        <taxon>Apiosporaceae</taxon>
        <taxon>Apiospora</taxon>
    </lineage>
</organism>
<keyword evidence="2" id="KW-1185">Reference proteome</keyword>
<dbReference type="Proteomes" id="UP001446871">
    <property type="component" value="Unassembled WGS sequence"/>
</dbReference>
<name>A0ABR1U5G4_9PEZI</name>
<evidence type="ECO:0000313" key="2">
    <source>
        <dbReference type="Proteomes" id="UP001446871"/>
    </source>
</evidence>
<dbReference type="EMBL" id="JAQQWM010000008">
    <property type="protein sequence ID" value="KAK8054135.1"/>
    <property type="molecule type" value="Genomic_DNA"/>
</dbReference>
<sequence length="181" mass="19516">MPRRSASPVDYYIIAKEYHRVRQHPSPAVTSNHQPLASYSSHSLSHLEASIYSHRQFPSLGRPPLAGSDPPWQRLPPLVHATPSLDGQEVAKDSKAGHDRIAAVANGLGPKMTLRGCSDTIPTMRSVTYVIGNLGDFSAIFTDIPKSSSKPTKGNIASLSLLVDIDTPVNANANANAHFFP</sequence>
<comment type="caution">
    <text evidence="1">The sequence shown here is derived from an EMBL/GenBank/DDBJ whole genome shotgun (WGS) entry which is preliminary data.</text>
</comment>